<accession>A0A3M7LCU2</accession>
<dbReference type="RefSeq" id="WP_122547173.1">
    <property type="nucleotide sequence ID" value="NZ_QWIV01000013.1"/>
</dbReference>
<protein>
    <submittedName>
        <fullName evidence="2">Uncharacterized protein</fullName>
    </submittedName>
</protein>
<sequence>MSDSYKHEEETPEREEVNRQGYEGGCHTCGTKIPGTKTGNFIPDHQPANALADGASQTLYPTVNHIVQVKEEHSVK</sequence>
<organism evidence="2 3">
    <name type="scientific">Chryseobacterium nematophagum</name>
    <dbReference type="NCBI Taxonomy" id="2305228"/>
    <lineage>
        <taxon>Bacteria</taxon>
        <taxon>Pseudomonadati</taxon>
        <taxon>Bacteroidota</taxon>
        <taxon>Flavobacteriia</taxon>
        <taxon>Flavobacteriales</taxon>
        <taxon>Weeksellaceae</taxon>
        <taxon>Chryseobacterium group</taxon>
        <taxon>Chryseobacterium</taxon>
    </lineage>
</organism>
<feature type="region of interest" description="Disordered" evidence="1">
    <location>
        <begin position="1"/>
        <end position="25"/>
    </location>
</feature>
<reference evidence="2 3" key="1">
    <citation type="submission" date="2018-08" db="EMBL/GenBank/DDBJ databases">
        <title>Chryseobacterium nematophagum: a novel matrix digesting pathogen of nematodes.</title>
        <authorList>
            <person name="Page A."/>
            <person name="Roberts M."/>
            <person name="Felix M.-A."/>
            <person name="Weir W."/>
        </authorList>
    </citation>
    <scope>NUCLEOTIDE SEQUENCE [LARGE SCALE GENOMIC DNA]</scope>
    <source>
        <strain evidence="2 3">JUb275</strain>
    </source>
</reference>
<evidence type="ECO:0000256" key="1">
    <source>
        <dbReference type="SAM" id="MobiDB-lite"/>
    </source>
</evidence>
<evidence type="ECO:0000313" key="3">
    <source>
        <dbReference type="Proteomes" id="UP000267524"/>
    </source>
</evidence>
<dbReference type="AlphaFoldDB" id="A0A3M7LCU2"/>
<dbReference type="EMBL" id="QWIV01000013">
    <property type="protein sequence ID" value="RMZ60049.1"/>
    <property type="molecule type" value="Genomic_DNA"/>
</dbReference>
<keyword evidence="3" id="KW-1185">Reference proteome</keyword>
<proteinExistence type="predicted"/>
<name>A0A3M7LCU2_9FLAO</name>
<dbReference type="Proteomes" id="UP000267524">
    <property type="component" value="Unassembled WGS sequence"/>
</dbReference>
<feature type="compositionally biased region" description="Basic and acidic residues" evidence="1">
    <location>
        <begin position="1"/>
        <end position="18"/>
    </location>
</feature>
<comment type="caution">
    <text evidence="2">The sequence shown here is derived from an EMBL/GenBank/DDBJ whole genome shotgun (WGS) entry which is preliminary data.</text>
</comment>
<evidence type="ECO:0000313" key="2">
    <source>
        <dbReference type="EMBL" id="RMZ60049.1"/>
    </source>
</evidence>
<gene>
    <name evidence="2" type="ORF">D1632_10685</name>
</gene>